<name>A0A0E9QCZ4_ANGAN</name>
<dbReference type="EMBL" id="GBXM01093851">
    <property type="protein sequence ID" value="JAH14726.1"/>
    <property type="molecule type" value="Transcribed_RNA"/>
</dbReference>
<accession>A0A0E9QCZ4</accession>
<reference evidence="1" key="2">
    <citation type="journal article" date="2015" name="Fish Shellfish Immunol.">
        <title>Early steps in the European eel (Anguilla anguilla)-Vibrio vulnificus interaction in the gills: Role of the RtxA13 toxin.</title>
        <authorList>
            <person name="Callol A."/>
            <person name="Pajuelo D."/>
            <person name="Ebbesson L."/>
            <person name="Teles M."/>
            <person name="MacKenzie S."/>
            <person name="Amaro C."/>
        </authorList>
    </citation>
    <scope>NUCLEOTIDE SEQUENCE</scope>
</reference>
<dbReference type="AlphaFoldDB" id="A0A0E9QCZ4"/>
<protein>
    <submittedName>
        <fullName evidence="1">Uncharacterized protein</fullName>
    </submittedName>
</protein>
<sequence>MVKKLRVSDFRAWGSQRDVFKNIYFVELIIY</sequence>
<evidence type="ECO:0000313" key="1">
    <source>
        <dbReference type="EMBL" id="JAH14726.1"/>
    </source>
</evidence>
<proteinExistence type="predicted"/>
<reference evidence="1" key="1">
    <citation type="submission" date="2014-11" db="EMBL/GenBank/DDBJ databases">
        <authorList>
            <person name="Amaro Gonzalez C."/>
        </authorList>
    </citation>
    <scope>NUCLEOTIDE SEQUENCE</scope>
</reference>
<organism evidence="1">
    <name type="scientific">Anguilla anguilla</name>
    <name type="common">European freshwater eel</name>
    <name type="synonym">Muraena anguilla</name>
    <dbReference type="NCBI Taxonomy" id="7936"/>
    <lineage>
        <taxon>Eukaryota</taxon>
        <taxon>Metazoa</taxon>
        <taxon>Chordata</taxon>
        <taxon>Craniata</taxon>
        <taxon>Vertebrata</taxon>
        <taxon>Euteleostomi</taxon>
        <taxon>Actinopterygii</taxon>
        <taxon>Neopterygii</taxon>
        <taxon>Teleostei</taxon>
        <taxon>Anguilliformes</taxon>
        <taxon>Anguillidae</taxon>
        <taxon>Anguilla</taxon>
    </lineage>
</organism>